<dbReference type="AlphaFoldDB" id="A0AAV4R0D2"/>
<sequence length="100" mass="11623">MQQQGIHFRFILHFPRHSEIQRGFVESPSGAKPSVQICFRNHTISNPIKLKEKYPLLIFIAAREARSSESFRQKLKKLDFLFLQAIIELNRAVSLILSCL</sequence>
<proteinExistence type="predicted"/>
<name>A0AAV4R0D2_9ARAC</name>
<protein>
    <recommendedName>
        <fullName evidence="3">Ribosomal protein S10</fullName>
    </recommendedName>
</protein>
<organism evidence="1 2">
    <name type="scientific">Caerostris darwini</name>
    <dbReference type="NCBI Taxonomy" id="1538125"/>
    <lineage>
        <taxon>Eukaryota</taxon>
        <taxon>Metazoa</taxon>
        <taxon>Ecdysozoa</taxon>
        <taxon>Arthropoda</taxon>
        <taxon>Chelicerata</taxon>
        <taxon>Arachnida</taxon>
        <taxon>Araneae</taxon>
        <taxon>Araneomorphae</taxon>
        <taxon>Entelegynae</taxon>
        <taxon>Araneoidea</taxon>
        <taxon>Araneidae</taxon>
        <taxon>Caerostris</taxon>
    </lineage>
</organism>
<evidence type="ECO:0000313" key="1">
    <source>
        <dbReference type="EMBL" id="GIY13832.1"/>
    </source>
</evidence>
<dbReference type="EMBL" id="BPLQ01005287">
    <property type="protein sequence ID" value="GIY13832.1"/>
    <property type="molecule type" value="Genomic_DNA"/>
</dbReference>
<dbReference type="Proteomes" id="UP001054837">
    <property type="component" value="Unassembled WGS sequence"/>
</dbReference>
<keyword evidence="2" id="KW-1185">Reference proteome</keyword>
<evidence type="ECO:0000313" key="2">
    <source>
        <dbReference type="Proteomes" id="UP001054837"/>
    </source>
</evidence>
<accession>A0AAV4R0D2</accession>
<gene>
    <name evidence="1" type="ORF">CDAR_469551</name>
</gene>
<comment type="caution">
    <text evidence="1">The sequence shown here is derived from an EMBL/GenBank/DDBJ whole genome shotgun (WGS) entry which is preliminary data.</text>
</comment>
<reference evidence="1 2" key="1">
    <citation type="submission" date="2021-06" db="EMBL/GenBank/DDBJ databases">
        <title>Caerostris darwini draft genome.</title>
        <authorList>
            <person name="Kono N."/>
            <person name="Arakawa K."/>
        </authorList>
    </citation>
    <scope>NUCLEOTIDE SEQUENCE [LARGE SCALE GENOMIC DNA]</scope>
</reference>
<evidence type="ECO:0008006" key="3">
    <source>
        <dbReference type="Google" id="ProtNLM"/>
    </source>
</evidence>